<dbReference type="GO" id="GO:0050043">
    <property type="term" value="F:lactate racemase activity"/>
    <property type="evidence" value="ECO:0007669"/>
    <property type="project" value="InterPro"/>
</dbReference>
<accession>A0A415E768</accession>
<name>A0A415E768_9FIRM</name>
<dbReference type="Proteomes" id="UP000284841">
    <property type="component" value="Unassembled WGS sequence"/>
</dbReference>
<evidence type="ECO:0000259" key="1">
    <source>
        <dbReference type="Pfam" id="PF09861"/>
    </source>
</evidence>
<dbReference type="InterPro" id="IPR018657">
    <property type="entry name" value="LarA-like_N"/>
</dbReference>
<dbReference type="PANTHER" id="PTHR33171:SF17">
    <property type="entry name" value="LARA-LIKE N-TERMINAL DOMAIN-CONTAINING PROTEIN"/>
    <property type="match status" value="1"/>
</dbReference>
<reference evidence="2 3" key="1">
    <citation type="submission" date="2018-08" db="EMBL/GenBank/DDBJ databases">
        <title>A genome reference for cultivated species of the human gut microbiota.</title>
        <authorList>
            <person name="Zou Y."/>
            <person name="Xue W."/>
            <person name="Luo G."/>
        </authorList>
    </citation>
    <scope>NUCLEOTIDE SEQUENCE [LARGE SCALE GENOMIC DNA]</scope>
    <source>
        <strain evidence="2 3">AM07-24</strain>
    </source>
</reference>
<dbReference type="Gene3D" id="3.40.50.11440">
    <property type="match status" value="1"/>
</dbReference>
<gene>
    <name evidence="2" type="ORF">DW099_02610</name>
</gene>
<dbReference type="RefSeq" id="WP_118333613.1">
    <property type="nucleotide sequence ID" value="NZ_AP025567.1"/>
</dbReference>
<proteinExistence type="predicted"/>
<dbReference type="InterPro" id="IPR043166">
    <property type="entry name" value="LarA-like_C"/>
</dbReference>
<dbReference type="Pfam" id="PF09861">
    <property type="entry name" value="Lar_N"/>
    <property type="match status" value="1"/>
</dbReference>
<comment type="caution">
    <text evidence="2">The sequence shown here is derived from an EMBL/GenBank/DDBJ whole genome shotgun (WGS) entry which is preliminary data.</text>
</comment>
<dbReference type="EMBL" id="QRMS01000001">
    <property type="protein sequence ID" value="RHJ89485.1"/>
    <property type="molecule type" value="Genomic_DNA"/>
</dbReference>
<sequence length="412" mass="46177">MIYNLPANNLYGDLPVTIDFPDNWEIHVSEINGYNKKPMECTELKKAMDQPVGVPTIKEGAKNKKSAVIIIDDITRPTPCKEIAEIVIDELLEAGVAKENIWFIAALGGHGPMVREDFIRKLGEDIVDTFEIYNHNVFYNHVYLGTTSNGIPVEINQDVMTAEYKIAIGTMMPHSFYGFSGGAKSILPGIASMNTIIKNHSFTSPSEFNMGNPDTRIRKDAEEAAAMMGLDFKIDVILNGNAKVCKLFCGDFREEAEAARIYAREHYKAKFIPDCDIVISNSYFKPLEAACAYTPETIASLKEGGDYILSAHSPYGCCVHYLYDKWGKSAPGGTMWAGTYAPEDKMKNMIVFSKYTVKGMRDSWFVEEGKGAEYIKDWQEILKILDDGTKKKVVIYPMAESQVLDNSREFYD</sequence>
<organism evidence="2 3">
    <name type="scientific">Emergencia timonensis</name>
    <dbReference type="NCBI Taxonomy" id="1776384"/>
    <lineage>
        <taxon>Bacteria</taxon>
        <taxon>Bacillati</taxon>
        <taxon>Bacillota</taxon>
        <taxon>Clostridia</taxon>
        <taxon>Peptostreptococcales</taxon>
        <taxon>Anaerovoracaceae</taxon>
        <taxon>Emergencia</taxon>
    </lineage>
</organism>
<keyword evidence="3" id="KW-1185">Reference proteome</keyword>
<evidence type="ECO:0000313" key="3">
    <source>
        <dbReference type="Proteomes" id="UP000284841"/>
    </source>
</evidence>
<dbReference type="InterPro" id="IPR048068">
    <property type="entry name" value="LarA-like"/>
</dbReference>
<feature type="domain" description="LarA-like N-terminal" evidence="1">
    <location>
        <begin position="11"/>
        <end position="203"/>
    </location>
</feature>
<dbReference type="OrthoDB" id="9770545at2"/>
<dbReference type="Gene3D" id="3.90.226.30">
    <property type="match status" value="1"/>
</dbReference>
<evidence type="ECO:0000313" key="2">
    <source>
        <dbReference type="EMBL" id="RHJ89485.1"/>
    </source>
</evidence>
<dbReference type="AlphaFoldDB" id="A0A415E768"/>
<protein>
    <submittedName>
        <fullName evidence="2">DUF2088 domain-containing protein</fullName>
    </submittedName>
</protein>
<dbReference type="PANTHER" id="PTHR33171">
    <property type="entry name" value="LAR_N DOMAIN-CONTAINING PROTEIN"/>
    <property type="match status" value="1"/>
</dbReference>